<evidence type="ECO:0000256" key="1">
    <source>
        <dbReference type="ARBA" id="ARBA00007435"/>
    </source>
</evidence>
<gene>
    <name evidence="3" type="ORF">QH948_05345</name>
</gene>
<dbReference type="Proteomes" id="UP001244136">
    <property type="component" value="Chromosome"/>
</dbReference>
<protein>
    <submittedName>
        <fullName evidence="3">GIY-YIG nuclease family protein</fullName>
    </submittedName>
</protein>
<keyword evidence="4" id="KW-1185">Reference proteome</keyword>
<dbReference type="PANTHER" id="PTHR34477">
    <property type="entry name" value="UPF0213 PROTEIN YHBQ"/>
    <property type="match status" value="1"/>
</dbReference>
<comment type="similarity">
    <text evidence="1">Belongs to the UPF0213 family.</text>
</comment>
<accession>A0ABY8Q136</accession>
<sequence length="93" mass="10614">MYILECGDGSYYVGSTSDLDARIDQHLMGKGGKYTAERLPLQLAFAQEFETVDEAWAMERRVHGWSRAKKRALIDGRFKDLPDLARSRSDEES</sequence>
<evidence type="ECO:0000313" key="4">
    <source>
        <dbReference type="Proteomes" id="UP001244136"/>
    </source>
</evidence>
<dbReference type="Pfam" id="PF01541">
    <property type="entry name" value="GIY-YIG"/>
    <property type="match status" value="1"/>
</dbReference>
<dbReference type="InterPro" id="IPR050190">
    <property type="entry name" value="UPF0213_domain"/>
</dbReference>
<reference evidence="3 4" key="1">
    <citation type="journal article" date="2008" name="Int. J. Syst. Evol. Microbiol.">
        <title>Tessaracoccus flavescens sp. nov., isolated from marine sediment.</title>
        <authorList>
            <person name="Lee D.W."/>
            <person name="Lee S.D."/>
        </authorList>
    </citation>
    <scope>NUCLEOTIDE SEQUENCE [LARGE SCALE GENOMIC DNA]</scope>
    <source>
        <strain evidence="3 4">T21</strain>
    </source>
</reference>
<evidence type="ECO:0000313" key="3">
    <source>
        <dbReference type="EMBL" id="WGT48183.1"/>
    </source>
</evidence>
<dbReference type="EMBL" id="CP123967">
    <property type="protein sequence ID" value="WGT48183.1"/>
    <property type="molecule type" value="Genomic_DNA"/>
</dbReference>
<feature type="domain" description="GIY-YIG" evidence="2">
    <location>
        <begin position="1"/>
        <end position="72"/>
    </location>
</feature>
<dbReference type="PANTHER" id="PTHR34477:SF1">
    <property type="entry name" value="UPF0213 PROTEIN YHBQ"/>
    <property type="match status" value="1"/>
</dbReference>
<proteinExistence type="inferred from homology"/>
<dbReference type="PROSITE" id="PS50164">
    <property type="entry name" value="GIY_YIG"/>
    <property type="match status" value="1"/>
</dbReference>
<evidence type="ECO:0000259" key="2">
    <source>
        <dbReference type="PROSITE" id="PS50164"/>
    </source>
</evidence>
<name>A0ABY8Q136_9ACTN</name>
<dbReference type="CDD" id="cd10456">
    <property type="entry name" value="GIY-YIG_UPF0213"/>
    <property type="match status" value="1"/>
</dbReference>
<dbReference type="Gene3D" id="3.40.1440.10">
    <property type="entry name" value="GIY-YIG endonuclease"/>
    <property type="match status" value="1"/>
</dbReference>
<dbReference type="RefSeq" id="WP_281145829.1">
    <property type="nucleotide sequence ID" value="NZ_CP123967.1"/>
</dbReference>
<dbReference type="SUPFAM" id="SSF82771">
    <property type="entry name" value="GIY-YIG endonuclease"/>
    <property type="match status" value="1"/>
</dbReference>
<organism evidence="3 4">
    <name type="scientific">Tessaracoccus lacteus</name>
    <dbReference type="NCBI Taxonomy" id="3041766"/>
    <lineage>
        <taxon>Bacteria</taxon>
        <taxon>Bacillati</taxon>
        <taxon>Actinomycetota</taxon>
        <taxon>Actinomycetes</taxon>
        <taxon>Propionibacteriales</taxon>
        <taxon>Propionibacteriaceae</taxon>
        <taxon>Tessaracoccus</taxon>
    </lineage>
</organism>
<dbReference type="InterPro" id="IPR035901">
    <property type="entry name" value="GIY-YIG_endonuc_sf"/>
</dbReference>
<dbReference type="InterPro" id="IPR000305">
    <property type="entry name" value="GIY-YIG_endonuc"/>
</dbReference>